<reference evidence="5" key="1">
    <citation type="submission" date="2018-12" db="EMBL/GenBank/DDBJ databases">
        <title>Tengunoibacter tsumagoiensis gen. nov., sp. nov., Dictyobacter kobayashii sp. nov., D. alpinus sp. nov., and D. joshuensis sp. nov. and description of Dictyobacteraceae fam. nov. within the order Ktedonobacterales isolated from Tengu-no-mugimeshi.</title>
        <authorList>
            <person name="Wang C.M."/>
            <person name="Zheng Y."/>
            <person name="Sakai Y."/>
            <person name="Toyoda A."/>
            <person name="Minakuchi Y."/>
            <person name="Abe K."/>
            <person name="Yokota A."/>
            <person name="Yabe S."/>
        </authorList>
    </citation>
    <scope>NUCLEOTIDE SEQUENCE [LARGE SCALE GENOMIC DNA]</scope>
    <source>
        <strain evidence="5">Uno16</strain>
    </source>
</reference>
<dbReference type="SUPFAM" id="SSF52279">
    <property type="entry name" value="Beta-D-glucan exohydrolase, C-terminal domain"/>
    <property type="match status" value="1"/>
</dbReference>
<dbReference type="InterPro" id="IPR050288">
    <property type="entry name" value="Cellulose_deg_GH3"/>
</dbReference>
<sequence>MLDKVEDLLGKLTLEEKVSLLAGASMWETVPIERLGIPALKVSDGPNGARGEGNIMVGTTADGEANAGVTSACFPAGISLAATWNPELIERIGQALGQEAKSKGAQVLLAPTVNIHRSPLNGRNFECYSEDPYLSARMAVSYITGVQSEGIGATVKHFVCNDSEFERNSISSEVDERTLHEIYLPPFKAAIQEAGSWLIMSSYNKINGIYADENPYTLTEVLKKSWGFDGVVMSDWFGTQSTAAAANAGLDLEMPGPAMWRGEKLLAAVQTGEVAEATIDDSVRRLLRLFIKVGLFEITEKKAEQAIDLPEHRAVIRQAGAEGCVLLKNEQNILPLDPEKSQSIAIIGPNAKVASMMGGGSAFVNAHYAVTPYDAIVKRVGAHGTLNDETGFSNHNLLPLLNNDVYSNNDQNTTAGFIIEYFRNNNFTDKLDETDISTSSEKVWFGPIAETIDPRSFSARFTAHIIPKETGSHTFGLASSGVSKLSIDDKELIDNWDKQVKGQTYFGMGSTEATGTIDLTAGKKYQLTIDYAKVDPNVPISAVRLGYQPPVSSTALHHAIELARQSDVALIFAGLNGEWESEGFDRPNMDLLPEQVELIEKVAQVNPKTIVVLNTGSPITMPWLDKVAGVLQCWFPGQECGNAMTDVIFGDVTPSGKLPQTFPKRLEDNPAYINYPGENGRVHYGEGLFVGYRYYDKKKVEPLFPFGFGLSYTTFSYGSELELSTPTLQPDNHLQVRIHVTNTGERTGKEVVQLYVRDIKSSLHRPEKELKAFAKVQLEPGETKPVTFTLGRDALAYYDDLTHQWIAEAGDFEILVGSSAQDIHARATFTLTETSHFSDGQESKQANTATR</sequence>
<dbReference type="Gene3D" id="2.60.40.10">
    <property type="entry name" value="Immunoglobulins"/>
    <property type="match status" value="1"/>
</dbReference>
<dbReference type="Gene3D" id="3.20.20.300">
    <property type="entry name" value="Glycoside hydrolase, family 3, N-terminal domain"/>
    <property type="match status" value="1"/>
</dbReference>
<dbReference type="GO" id="GO:0009251">
    <property type="term" value="P:glucan catabolic process"/>
    <property type="evidence" value="ECO:0007669"/>
    <property type="project" value="TreeGrafter"/>
</dbReference>
<evidence type="ECO:0000256" key="2">
    <source>
        <dbReference type="ARBA" id="ARBA00022801"/>
    </source>
</evidence>
<dbReference type="AlphaFoldDB" id="A0A402BII8"/>
<proteinExistence type="inferred from homology"/>
<dbReference type="OrthoDB" id="9805821at2"/>
<dbReference type="InterPro" id="IPR036881">
    <property type="entry name" value="Glyco_hydro_3_C_sf"/>
</dbReference>
<dbReference type="InterPro" id="IPR001764">
    <property type="entry name" value="Glyco_hydro_3_N"/>
</dbReference>
<dbReference type="SUPFAM" id="SSF51445">
    <property type="entry name" value="(Trans)glycosidases"/>
    <property type="match status" value="1"/>
</dbReference>
<evidence type="ECO:0000256" key="1">
    <source>
        <dbReference type="ARBA" id="ARBA00005336"/>
    </source>
</evidence>
<accession>A0A402BII8</accession>
<dbReference type="InterPro" id="IPR036962">
    <property type="entry name" value="Glyco_hydro_3_N_sf"/>
</dbReference>
<organism evidence="4 5">
    <name type="scientific">Dictyobacter alpinus</name>
    <dbReference type="NCBI Taxonomy" id="2014873"/>
    <lineage>
        <taxon>Bacteria</taxon>
        <taxon>Bacillati</taxon>
        <taxon>Chloroflexota</taxon>
        <taxon>Ktedonobacteria</taxon>
        <taxon>Ktedonobacterales</taxon>
        <taxon>Dictyobacteraceae</taxon>
        <taxon>Dictyobacter</taxon>
    </lineage>
</organism>
<dbReference type="PROSITE" id="PS51820">
    <property type="entry name" value="PA14"/>
    <property type="match status" value="1"/>
</dbReference>
<name>A0A402BII8_9CHLR</name>
<feature type="domain" description="PA14" evidence="3">
    <location>
        <begin position="412"/>
        <end position="567"/>
    </location>
</feature>
<dbReference type="InterPro" id="IPR011658">
    <property type="entry name" value="PA14_dom"/>
</dbReference>
<dbReference type="EMBL" id="BIFT01000002">
    <property type="protein sequence ID" value="GCE31067.1"/>
    <property type="molecule type" value="Genomic_DNA"/>
</dbReference>
<keyword evidence="5" id="KW-1185">Reference proteome</keyword>
<keyword evidence="2" id="KW-0378">Hydrolase</keyword>
<dbReference type="InterPro" id="IPR002772">
    <property type="entry name" value="Glyco_hydro_3_C"/>
</dbReference>
<dbReference type="Pfam" id="PF07691">
    <property type="entry name" value="PA14"/>
    <property type="match status" value="1"/>
</dbReference>
<dbReference type="InterPro" id="IPR017853">
    <property type="entry name" value="GH"/>
</dbReference>
<dbReference type="SUPFAM" id="SSF56988">
    <property type="entry name" value="Anthrax protective antigen"/>
    <property type="match status" value="1"/>
</dbReference>
<comment type="caution">
    <text evidence="4">The sequence shown here is derived from an EMBL/GenBank/DDBJ whole genome shotgun (WGS) entry which is preliminary data.</text>
</comment>
<dbReference type="RefSeq" id="WP_126631075.1">
    <property type="nucleotide sequence ID" value="NZ_BIFT01000002.1"/>
</dbReference>
<dbReference type="InterPro" id="IPR037524">
    <property type="entry name" value="PA14/GLEYA"/>
</dbReference>
<evidence type="ECO:0000313" key="4">
    <source>
        <dbReference type="EMBL" id="GCE31067.1"/>
    </source>
</evidence>
<dbReference type="PANTHER" id="PTHR42715:SF3">
    <property type="entry name" value="BETA-GLUCOSIDASE B-RELATED"/>
    <property type="match status" value="1"/>
</dbReference>
<dbReference type="Pfam" id="PF14310">
    <property type="entry name" value="Fn3-like"/>
    <property type="match status" value="1"/>
</dbReference>
<dbReference type="FunFam" id="2.60.40.10:FF:000495">
    <property type="entry name" value="Periplasmic beta-glucosidase"/>
    <property type="match status" value="1"/>
</dbReference>
<dbReference type="Gene3D" id="3.40.50.1700">
    <property type="entry name" value="Glycoside hydrolase family 3 C-terminal domain"/>
    <property type="match status" value="1"/>
</dbReference>
<protein>
    <submittedName>
        <fullName evidence="4">Beta-glucosidase</fullName>
    </submittedName>
</protein>
<dbReference type="Pfam" id="PF01915">
    <property type="entry name" value="Glyco_hydro_3_C"/>
    <property type="match status" value="1"/>
</dbReference>
<dbReference type="Gene3D" id="2.60.120.260">
    <property type="entry name" value="Galactose-binding domain-like"/>
    <property type="match status" value="1"/>
</dbReference>
<dbReference type="SMART" id="SM01217">
    <property type="entry name" value="Fn3_like"/>
    <property type="match status" value="1"/>
</dbReference>
<dbReference type="SMART" id="SM00758">
    <property type="entry name" value="PA14"/>
    <property type="match status" value="1"/>
</dbReference>
<dbReference type="PRINTS" id="PR00133">
    <property type="entry name" value="GLHYDRLASE3"/>
</dbReference>
<dbReference type="GO" id="GO:0008422">
    <property type="term" value="F:beta-glucosidase activity"/>
    <property type="evidence" value="ECO:0007669"/>
    <property type="project" value="UniProtKB-ARBA"/>
</dbReference>
<evidence type="ECO:0000313" key="5">
    <source>
        <dbReference type="Proteomes" id="UP000287171"/>
    </source>
</evidence>
<dbReference type="PANTHER" id="PTHR42715">
    <property type="entry name" value="BETA-GLUCOSIDASE"/>
    <property type="match status" value="1"/>
</dbReference>
<dbReference type="Pfam" id="PF00933">
    <property type="entry name" value="Glyco_hydro_3"/>
    <property type="match status" value="1"/>
</dbReference>
<comment type="similarity">
    <text evidence="1">Belongs to the glycosyl hydrolase 3 family.</text>
</comment>
<dbReference type="InterPro" id="IPR013783">
    <property type="entry name" value="Ig-like_fold"/>
</dbReference>
<gene>
    <name evidence="4" type="ORF">KDA_65510</name>
</gene>
<dbReference type="Proteomes" id="UP000287171">
    <property type="component" value="Unassembled WGS sequence"/>
</dbReference>
<dbReference type="InterPro" id="IPR026891">
    <property type="entry name" value="Fn3-like"/>
</dbReference>
<evidence type="ECO:0000259" key="3">
    <source>
        <dbReference type="PROSITE" id="PS51820"/>
    </source>
</evidence>